<dbReference type="GO" id="GO:0005829">
    <property type="term" value="C:cytosol"/>
    <property type="evidence" value="ECO:0007669"/>
    <property type="project" value="TreeGrafter"/>
</dbReference>
<dbReference type="NCBIfam" id="TIGR01549">
    <property type="entry name" value="HAD-SF-IA-v1"/>
    <property type="match status" value="1"/>
</dbReference>
<dbReference type="GO" id="GO:0006281">
    <property type="term" value="P:DNA repair"/>
    <property type="evidence" value="ECO:0007669"/>
    <property type="project" value="TreeGrafter"/>
</dbReference>
<dbReference type="Proteomes" id="UP000176562">
    <property type="component" value="Chromosome"/>
</dbReference>
<dbReference type="AlphaFoldDB" id="A0A1D9MEL2"/>
<evidence type="ECO:0000313" key="1">
    <source>
        <dbReference type="EMBL" id="AOZ70243.1"/>
    </source>
</evidence>
<proteinExistence type="predicted"/>
<dbReference type="InterPro" id="IPR041492">
    <property type="entry name" value="HAD_2"/>
</dbReference>
<dbReference type="InterPro" id="IPR023198">
    <property type="entry name" value="PGP-like_dom2"/>
</dbReference>
<dbReference type="InterPro" id="IPR006439">
    <property type="entry name" value="HAD-SF_hydro_IA"/>
</dbReference>
<dbReference type="InterPro" id="IPR036412">
    <property type="entry name" value="HAD-like_sf"/>
</dbReference>
<protein>
    <submittedName>
        <fullName evidence="1">HAD family hydrolase</fullName>
    </submittedName>
</protein>
<sequence>MKLVLFDVDGTISDSQAQICAAMDYGFTELGLPVPPRAAILSIVGLSLPEAVARLVPDQPPAVQDRIVAYYKQSYMAHRKVEPAPLYPGAAELLHRLAAREDIFLGVATGKSRRGLEALIAHHGLEGLFFTRQVADDHPSKPHPAMVEAALAETGVAPGAAVMIGDTSYDIEMGRAAGVATIGVAWGYHPVADLVAAGAGRLVADFAALEAALEEFLGESA</sequence>
<dbReference type="SFLD" id="SFLDG01129">
    <property type="entry name" value="C1.5:_HAD__Beta-PGM__Phosphata"/>
    <property type="match status" value="1"/>
</dbReference>
<dbReference type="KEGG" id="rhp:LPB142_13705"/>
<name>A0A1D9MEL2_9RHOB</name>
<dbReference type="SFLD" id="SFLDS00003">
    <property type="entry name" value="Haloacid_Dehalogenase"/>
    <property type="match status" value="1"/>
</dbReference>
<keyword evidence="2" id="KW-1185">Reference proteome</keyword>
<dbReference type="STRING" id="1850250.LPB142_13705"/>
<dbReference type="Gene3D" id="1.10.150.240">
    <property type="entry name" value="Putative phosphatase, domain 2"/>
    <property type="match status" value="1"/>
</dbReference>
<keyword evidence="1" id="KW-0378">Hydrolase</keyword>
<accession>A0A1D9MEL2</accession>
<dbReference type="InterPro" id="IPR023214">
    <property type="entry name" value="HAD_sf"/>
</dbReference>
<reference evidence="1 2" key="1">
    <citation type="submission" date="2016-10" db="EMBL/GenBank/DDBJ databases">
        <title>Rhodobacter sp. LPB0142, isolated from sea water.</title>
        <authorList>
            <person name="Kim E."/>
            <person name="Yi H."/>
        </authorList>
    </citation>
    <scope>NUCLEOTIDE SEQUENCE [LARGE SCALE GENOMIC DNA]</scope>
    <source>
        <strain evidence="1 2">LPB0142</strain>
    </source>
</reference>
<dbReference type="EMBL" id="CP017781">
    <property type="protein sequence ID" value="AOZ70243.1"/>
    <property type="molecule type" value="Genomic_DNA"/>
</dbReference>
<dbReference type="PANTHER" id="PTHR43434">
    <property type="entry name" value="PHOSPHOGLYCOLATE PHOSPHATASE"/>
    <property type="match status" value="1"/>
</dbReference>
<organism evidence="1 2">
    <name type="scientific">Rhodobacter xanthinilyticus</name>
    <dbReference type="NCBI Taxonomy" id="1850250"/>
    <lineage>
        <taxon>Bacteria</taxon>
        <taxon>Pseudomonadati</taxon>
        <taxon>Pseudomonadota</taxon>
        <taxon>Alphaproteobacteria</taxon>
        <taxon>Rhodobacterales</taxon>
        <taxon>Rhodobacter group</taxon>
        <taxon>Rhodobacter</taxon>
    </lineage>
</organism>
<dbReference type="GO" id="GO:0008967">
    <property type="term" value="F:phosphoglycolate phosphatase activity"/>
    <property type="evidence" value="ECO:0007669"/>
    <property type="project" value="TreeGrafter"/>
</dbReference>
<dbReference type="SUPFAM" id="SSF56784">
    <property type="entry name" value="HAD-like"/>
    <property type="match status" value="1"/>
</dbReference>
<dbReference type="Pfam" id="PF13419">
    <property type="entry name" value="HAD_2"/>
    <property type="match status" value="1"/>
</dbReference>
<dbReference type="Gene3D" id="3.40.50.1000">
    <property type="entry name" value="HAD superfamily/HAD-like"/>
    <property type="match status" value="1"/>
</dbReference>
<evidence type="ECO:0000313" key="2">
    <source>
        <dbReference type="Proteomes" id="UP000176562"/>
    </source>
</evidence>
<dbReference type="PANTHER" id="PTHR43434:SF24">
    <property type="entry name" value="HYDROLASE-RELATED"/>
    <property type="match status" value="1"/>
</dbReference>
<dbReference type="SFLD" id="SFLDG01135">
    <property type="entry name" value="C1.5.6:_HAD__Beta-PGM__Phospha"/>
    <property type="match status" value="1"/>
</dbReference>
<dbReference type="NCBIfam" id="TIGR01509">
    <property type="entry name" value="HAD-SF-IA-v3"/>
    <property type="match status" value="1"/>
</dbReference>
<gene>
    <name evidence="1" type="ORF">LPB142_13705</name>
</gene>
<dbReference type="RefSeq" id="WP_071166704.1">
    <property type="nucleotide sequence ID" value="NZ_CP017781.1"/>
</dbReference>
<dbReference type="InterPro" id="IPR050155">
    <property type="entry name" value="HAD-like_hydrolase_sf"/>
</dbReference>